<proteinExistence type="predicted"/>
<reference evidence="1 2" key="1">
    <citation type="journal article" date="2018" name="Mol. Biol. Evol.">
        <title>Broad Genomic Sampling Reveals a Smut Pathogenic Ancestry of the Fungal Clade Ustilaginomycotina.</title>
        <authorList>
            <person name="Kijpornyongpan T."/>
            <person name="Mondo S.J."/>
            <person name="Barry K."/>
            <person name="Sandor L."/>
            <person name="Lee J."/>
            <person name="Lipzen A."/>
            <person name="Pangilinan J."/>
            <person name="LaButti K."/>
            <person name="Hainaut M."/>
            <person name="Henrissat B."/>
            <person name="Grigoriev I.V."/>
            <person name="Spatafora J.W."/>
            <person name="Aime M.C."/>
        </authorList>
    </citation>
    <scope>NUCLEOTIDE SEQUENCE [LARGE SCALE GENOMIC DNA]</scope>
    <source>
        <strain evidence="1 2">SA 807</strain>
    </source>
</reference>
<keyword evidence="2" id="KW-1185">Reference proteome</keyword>
<evidence type="ECO:0000313" key="2">
    <source>
        <dbReference type="Proteomes" id="UP000245626"/>
    </source>
</evidence>
<gene>
    <name evidence="1" type="ORF">IE53DRAFT_310881</name>
</gene>
<name>A0ACD0P517_9BASI</name>
<protein>
    <submittedName>
        <fullName evidence="1">CobW-domain-containing protein</fullName>
    </submittedName>
</protein>
<dbReference type="EMBL" id="KZ819742">
    <property type="protein sequence ID" value="PWN53092.1"/>
    <property type="molecule type" value="Genomic_DNA"/>
</dbReference>
<sequence length="775" mass="87709">MAPTAVSPIRELPLDSAVAEKVSKRAKPSDDSEGSEQVKFSSFQVDDQVFFKNRDAAAIVNLKPIVPGHVLVIPRTPYQRLSQVPEAEVSSLFQAVQQVSRGLEKVFKADALTISVQDGEAAGQTIPHIHVHILPRLKGDIEPNDLIYRHLEKFGFDLKELQSQKDQGSAIIVDDENRKPRTKEEMSKEASFLRQFFFNGEFDEASFNKQTQSQDSVMEDAIEAKPPREGKLPVTLLSGFLGAGKTTLLEHILTSKDHGLRVAVVVNDMGALNIDASLISNHKVTKAEERIVQMENGCICCTLRGDLLEEVAQLAESKDIDYLIIESTGISEPMQVAETFSEEFAEMHAQAAEDIKEEMKNETDPEKIKSNARVAEILSSGGLPAVARLDTCVTVVDAVNVFNDFETADFLVDRHGEKDVPEEDDRNISDLQTDQLEFANVIIINKTDLVPASEIMKIKALINTLNPDAKVLTSIKSKVDLKEILDTKMFSYEKAALGAGWLKSLNEDFELKPETEEYGIGSFVYRARRPFHPARLWQTIREVFVVIQNEYIDDGEEEEDDEDGEGEEDAEESDDEDAEDRDGEKIEDVEMKNEEDVDEDGLTQDERQPQLNPKARLESKKKSETFGPLLRSKGFIWLATRPLMFGEWSQAGVMFTLTGGSRWRCELLLSQWPSDPEIRRAIRRDFEGEWGDRRQEIVLIGQKMKEGGEERLRKALDHCLLNDQEWDSWCRVMRSKSRRLKSWEAKIEKLEELFEDGFEDWADEEDPEAHKGHNH</sequence>
<accession>A0ACD0P517</accession>
<organism evidence="1 2">
    <name type="scientific">Violaceomyces palustris</name>
    <dbReference type="NCBI Taxonomy" id="1673888"/>
    <lineage>
        <taxon>Eukaryota</taxon>
        <taxon>Fungi</taxon>
        <taxon>Dikarya</taxon>
        <taxon>Basidiomycota</taxon>
        <taxon>Ustilaginomycotina</taxon>
        <taxon>Ustilaginomycetes</taxon>
        <taxon>Violaceomycetales</taxon>
        <taxon>Violaceomycetaceae</taxon>
        <taxon>Violaceomyces</taxon>
    </lineage>
</organism>
<dbReference type="Proteomes" id="UP000245626">
    <property type="component" value="Unassembled WGS sequence"/>
</dbReference>
<evidence type="ECO:0000313" key="1">
    <source>
        <dbReference type="EMBL" id="PWN53092.1"/>
    </source>
</evidence>